<dbReference type="InterPro" id="IPR013559">
    <property type="entry name" value="YheO"/>
</dbReference>
<dbReference type="KEGG" id="prv:G7070_06625"/>
<sequence>MDVSGGSGPREENEVILATLAKAVDALHGAVPAGVEVVLHDIGALPESIVALAGHVTGRVVGDPATDLLLEMAVRGRYETVTDYVAQHPTAGTLRCTTTVIRNSADEPVAVLCVNRAVAFWQALADAAASMLEPGAPTPTEPLGVALPPRPAATEAAPSNERFARSVSELADHVLEAAILRTGKRVSHMRKADKVDVVRELQARGFFLLRDSVETAAQALGVSRFTVYNYLNEIEEADGPAVQP</sequence>
<organism evidence="3 4">
    <name type="scientific">Propioniciclava coleopterorum</name>
    <dbReference type="NCBI Taxonomy" id="2714937"/>
    <lineage>
        <taxon>Bacteria</taxon>
        <taxon>Bacillati</taxon>
        <taxon>Actinomycetota</taxon>
        <taxon>Actinomycetes</taxon>
        <taxon>Propionibacteriales</taxon>
        <taxon>Propionibacteriaceae</taxon>
        <taxon>Propioniciclava</taxon>
    </lineage>
</organism>
<dbReference type="Proteomes" id="UP000501058">
    <property type="component" value="Chromosome"/>
</dbReference>
<dbReference type="PANTHER" id="PTHR35568:SF1">
    <property type="entry name" value="TRANSCRIPTIONAL REGULATOR DAUR"/>
    <property type="match status" value="1"/>
</dbReference>
<dbReference type="RefSeq" id="WP_166232931.1">
    <property type="nucleotide sequence ID" value="NZ_CP049865.1"/>
</dbReference>
<dbReference type="InterPro" id="IPR039445">
    <property type="entry name" value="DauR-like_HTH"/>
</dbReference>
<gene>
    <name evidence="3" type="ORF">G7070_06625</name>
</gene>
<evidence type="ECO:0000259" key="2">
    <source>
        <dbReference type="Pfam" id="PF13309"/>
    </source>
</evidence>
<feature type="domain" description="Transcriptional regulator DauR-like HTH" evidence="2">
    <location>
        <begin position="172"/>
        <end position="232"/>
    </location>
</feature>
<evidence type="ECO:0000313" key="4">
    <source>
        <dbReference type="Proteomes" id="UP000501058"/>
    </source>
</evidence>
<keyword evidence="4" id="KW-1185">Reference proteome</keyword>
<reference evidence="3 4" key="1">
    <citation type="submission" date="2020-03" db="EMBL/GenBank/DDBJ databases">
        <title>Propioniciclava sp. nov., isolated from Hydrophilus acuminatus.</title>
        <authorList>
            <person name="Hyun D.-W."/>
            <person name="Bae J.-W."/>
        </authorList>
    </citation>
    <scope>NUCLEOTIDE SEQUENCE [LARGE SCALE GENOMIC DNA]</scope>
    <source>
        <strain evidence="3 4">HDW11</strain>
    </source>
</reference>
<dbReference type="EMBL" id="CP049865">
    <property type="protein sequence ID" value="QIK71998.1"/>
    <property type="molecule type" value="Genomic_DNA"/>
</dbReference>
<name>A0A6G7Y5S7_9ACTN</name>
<evidence type="ECO:0000313" key="3">
    <source>
        <dbReference type="EMBL" id="QIK71998.1"/>
    </source>
</evidence>
<dbReference type="InterPro" id="IPR039446">
    <property type="entry name" value="DauR-like"/>
</dbReference>
<dbReference type="Pfam" id="PF13309">
    <property type="entry name" value="HTH_22"/>
    <property type="match status" value="1"/>
</dbReference>
<proteinExistence type="predicted"/>
<accession>A0A6G7Y5S7</accession>
<protein>
    <submittedName>
        <fullName evidence="3">Transcriptional regulator</fullName>
    </submittedName>
</protein>
<dbReference type="PANTHER" id="PTHR35568">
    <property type="entry name" value="TRANSCRIPTIONAL REGULATOR DAUR"/>
    <property type="match status" value="1"/>
</dbReference>
<feature type="domain" description="YheO-like" evidence="1">
    <location>
        <begin position="17"/>
        <end position="119"/>
    </location>
</feature>
<evidence type="ECO:0000259" key="1">
    <source>
        <dbReference type="Pfam" id="PF08348"/>
    </source>
</evidence>
<dbReference type="AlphaFoldDB" id="A0A6G7Y5S7"/>
<dbReference type="Pfam" id="PF08348">
    <property type="entry name" value="PAS_6"/>
    <property type="match status" value="1"/>
</dbReference>